<dbReference type="PANTHER" id="PTHR42866">
    <property type="entry name" value="3-DEOXY-MANNO-OCTULOSONATE CYTIDYLYLTRANSFERASE"/>
    <property type="match status" value="1"/>
</dbReference>
<evidence type="ECO:0000256" key="4">
    <source>
        <dbReference type="ARBA" id="ARBA00022985"/>
    </source>
</evidence>
<organism evidence="8">
    <name type="scientific">Candidatus Kentrum sp. MB</name>
    <dbReference type="NCBI Taxonomy" id="2138164"/>
    <lineage>
        <taxon>Bacteria</taxon>
        <taxon>Pseudomonadati</taxon>
        <taxon>Pseudomonadota</taxon>
        <taxon>Gammaproteobacteria</taxon>
        <taxon>Candidatus Kentrum</taxon>
    </lineage>
</organism>
<dbReference type="NCBIfam" id="NF009905">
    <property type="entry name" value="PRK13368.1"/>
    <property type="match status" value="1"/>
</dbReference>
<dbReference type="Gene3D" id="3.90.550.10">
    <property type="entry name" value="Spore Coat Polysaccharide Biosynthesis Protein SpsA, Chain A"/>
    <property type="match status" value="1"/>
</dbReference>
<evidence type="ECO:0000256" key="2">
    <source>
        <dbReference type="ARBA" id="ARBA00022679"/>
    </source>
</evidence>
<name>A0A451BES0_9GAMM</name>
<protein>
    <recommendedName>
        <fullName evidence="5">3-deoxy-manno-octulosonate cytidylyltransferase</fullName>
        <ecNumber evidence="5">2.7.7.38</ecNumber>
    </recommendedName>
    <alternativeName>
        <fullName evidence="5">CMP-2-keto-3-deoxyoctulosonic acid synthase</fullName>
        <shortName evidence="5">CKS</shortName>
        <shortName evidence="5">CMP-KDO synthase</shortName>
    </alternativeName>
</protein>
<dbReference type="InterPro" id="IPR003329">
    <property type="entry name" value="Cytidylyl_trans"/>
</dbReference>
<sequence length="254" mass="28057">MQFTVIIPARYASTRLPGKPLMDIAGKPMIYHVHALAVASGANRVIIATDDPRIKKAAEDFGATVYITSEHHISGTDRVAEVIQTLKEPDHGIIVNIQGDEPLLPPALVRQVAKDLSDHPHAQVATLCERIADANALFDPAVVKVVMDKKGYALYFSRAPIPWHRDHFANHPHSLPPGAPYYRHIGIYAYRASFLRYYTTCSLCAPEQVESLEQLRVLHDGEKIHLSEARESPGFGVDTLDDLKRAQAAFVALA</sequence>
<dbReference type="NCBIfam" id="TIGR00466">
    <property type="entry name" value="kdsB"/>
    <property type="match status" value="1"/>
</dbReference>
<dbReference type="EMBL" id="CAADFQ010000073">
    <property type="protein sequence ID" value="VFK34481.1"/>
    <property type="molecule type" value="Genomic_DNA"/>
</dbReference>
<evidence type="ECO:0000313" key="7">
    <source>
        <dbReference type="EMBL" id="VFK34481.1"/>
    </source>
</evidence>
<reference evidence="8" key="1">
    <citation type="submission" date="2019-02" db="EMBL/GenBank/DDBJ databases">
        <authorList>
            <person name="Gruber-Vodicka R. H."/>
            <person name="Seah K. B. B."/>
        </authorList>
    </citation>
    <scope>NUCLEOTIDE SEQUENCE</scope>
    <source>
        <strain evidence="6">BECK_BZ197</strain>
        <strain evidence="8">BECK_BZ198</strain>
        <strain evidence="7">BECK_BZ199</strain>
    </source>
</reference>
<dbReference type="UniPathway" id="UPA00358">
    <property type="reaction ID" value="UER00476"/>
</dbReference>
<dbReference type="Pfam" id="PF02348">
    <property type="entry name" value="CTP_transf_3"/>
    <property type="match status" value="1"/>
</dbReference>
<dbReference type="EMBL" id="CAADFO010000014">
    <property type="protein sequence ID" value="VFK25584.1"/>
    <property type="molecule type" value="Genomic_DNA"/>
</dbReference>
<dbReference type="AlphaFoldDB" id="A0A451BES0"/>
<dbReference type="NCBIfam" id="NF003952">
    <property type="entry name" value="PRK05450.1-5"/>
    <property type="match status" value="1"/>
</dbReference>
<dbReference type="SUPFAM" id="SSF53448">
    <property type="entry name" value="Nucleotide-diphospho-sugar transferases"/>
    <property type="match status" value="1"/>
</dbReference>
<dbReference type="EMBL" id="CAADGH010000074">
    <property type="protein sequence ID" value="VFK76778.1"/>
    <property type="molecule type" value="Genomic_DNA"/>
</dbReference>
<comment type="subcellular location">
    <subcellularLocation>
        <location evidence="5">Cytoplasm</location>
    </subcellularLocation>
    <subcellularLocation>
        <location evidence="1">Membrane</location>
    </subcellularLocation>
</comment>
<dbReference type="CDD" id="cd02517">
    <property type="entry name" value="CMP-KDO-Synthetase"/>
    <property type="match status" value="1"/>
</dbReference>
<gene>
    <name evidence="5" type="primary">kdsB</name>
    <name evidence="6" type="ORF">BECKMB1821G_GA0114241_101445</name>
    <name evidence="8" type="ORF">BECKMB1821H_GA0114242_10749</name>
    <name evidence="7" type="ORF">BECKMB1821I_GA0114274_10739</name>
</gene>
<dbReference type="GO" id="GO:0008690">
    <property type="term" value="F:3-deoxy-manno-octulosonate cytidylyltransferase activity"/>
    <property type="evidence" value="ECO:0007669"/>
    <property type="project" value="UniProtKB-UniRule"/>
</dbReference>
<dbReference type="GO" id="GO:0009103">
    <property type="term" value="P:lipopolysaccharide biosynthetic process"/>
    <property type="evidence" value="ECO:0007669"/>
    <property type="project" value="UniProtKB-UniRule"/>
</dbReference>
<dbReference type="HAMAP" id="MF_00057">
    <property type="entry name" value="KdsB"/>
    <property type="match status" value="1"/>
</dbReference>
<comment type="similarity">
    <text evidence="5">Belongs to the KdsB family.</text>
</comment>
<keyword evidence="4 5" id="KW-0448">Lipopolysaccharide biosynthesis</keyword>
<proteinExistence type="inferred from homology"/>
<dbReference type="GO" id="GO:0033468">
    <property type="term" value="P:CMP-keto-3-deoxy-D-manno-octulosonic acid biosynthetic process"/>
    <property type="evidence" value="ECO:0007669"/>
    <property type="project" value="UniProtKB-UniRule"/>
</dbReference>
<dbReference type="EC" id="2.7.7.38" evidence="5"/>
<dbReference type="NCBIfam" id="NF003950">
    <property type="entry name" value="PRK05450.1-3"/>
    <property type="match status" value="1"/>
</dbReference>
<dbReference type="FunFam" id="3.90.550.10:FF:000011">
    <property type="entry name" value="3-deoxy-manno-octulosonate cytidylyltransferase"/>
    <property type="match status" value="1"/>
</dbReference>
<comment type="catalytic activity">
    <reaction evidence="5">
        <text>3-deoxy-alpha-D-manno-oct-2-ulosonate + CTP = CMP-3-deoxy-beta-D-manno-octulosonate + diphosphate</text>
        <dbReference type="Rhea" id="RHEA:23448"/>
        <dbReference type="ChEBI" id="CHEBI:33019"/>
        <dbReference type="ChEBI" id="CHEBI:37563"/>
        <dbReference type="ChEBI" id="CHEBI:85986"/>
        <dbReference type="ChEBI" id="CHEBI:85987"/>
        <dbReference type="EC" id="2.7.7.38"/>
    </reaction>
</comment>
<dbReference type="PANTHER" id="PTHR42866:SF2">
    <property type="entry name" value="3-DEOXY-MANNO-OCTULOSONATE CYTIDYLYLTRANSFERASE, MITOCHONDRIAL"/>
    <property type="match status" value="1"/>
</dbReference>
<evidence type="ECO:0000256" key="1">
    <source>
        <dbReference type="ARBA" id="ARBA00004370"/>
    </source>
</evidence>
<evidence type="ECO:0000313" key="8">
    <source>
        <dbReference type="EMBL" id="VFK76778.1"/>
    </source>
</evidence>
<evidence type="ECO:0000256" key="5">
    <source>
        <dbReference type="HAMAP-Rule" id="MF_00057"/>
    </source>
</evidence>
<keyword evidence="3 5" id="KW-0548">Nucleotidyltransferase</keyword>
<accession>A0A451BES0</accession>
<keyword evidence="2 5" id="KW-0808">Transferase</keyword>
<dbReference type="InterPro" id="IPR029044">
    <property type="entry name" value="Nucleotide-diphossugar_trans"/>
</dbReference>
<comment type="pathway">
    <text evidence="5">Nucleotide-sugar biosynthesis; CMP-3-deoxy-D-manno-octulosonate biosynthesis; CMP-3-deoxy-D-manno-octulosonate from 3-deoxy-D-manno-octulosonate and CTP: step 1/1.</text>
</comment>
<evidence type="ECO:0000256" key="3">
    <source>
        <dbReference type="ARBA" id="ARBA00022695"/>
    </source>
</evidence>
<dbReference type="GO" id="GO:0005829">
    <property type="term" value="C:cytosol"/>
    <property type="evidence" value="ECO:0007669"/>
    <property type="project" value="TreeGrafter"/>
</dbReference>
<dbReference type="InterPro" id="IPR004528">
    <property type="entry name" value="KdsB"/>
</dbReference>
<keyword evidence="5" id="KW-0963">Cytoplasm</keyword>
<dbReference type="GO" id="GO:0016020">
    <property type="term" value="C:membrane"/>
    <property type="evidence" value="ECO:0007669"/>
    <property type="project" value="UniProtKB-SubCell"/>
</dbReference>
<evidence type="ECO:0000313" key="6">
    <source>
        <dbReference type="EMBL" id="VFK25584.1"/>
    </source>
</evidence>
<comment type="function">
    <text evidence="5">Activates KDO (a required 8-carbon sugar) for incorporation into bacterial lipopolysaccharide in Gram-negative bacteria.</text>
</comment>